<dbReference type="Gene3D" id="3.40.50.10940">
    <property type="match status" value="1"/>
</dbReference>
<evidence type="ECO:0000256" key="4">
    <source>
        <dbReference type="ARBA" id="ARBA00023235"/>
    </source>
</evidence>
<keyword evidence="11" id="KW-1185">Reference proteome</keyword>
<organism evidence="10 11">
    <name type="scientific">Microlunatus sagamiharensis</name>
    <dbReference type="NCBI Taxonomy" id="546874"/>
    <lineage>
        <taxon>Bacteria</taxon>
        <taxon>Bacillati</taxon>
        <taxon>Actinomycetota</taxon>
        <taxon>Actinomycetes</taxon>
        <taxon>Propionibacteriales</taxon>
        <taxon>Propionibacteriaceae</taxon>
        <taxon>Microlunatus</taxon>
    </lineage>
</organism>
<feature type="domain" description="L-arabinose isomerase C-terminal" evidence="8">
    <location>
        <begin position="334"/>
        <end position="477"/>
    </location>
</feature>
<dbReference type="Pfam" id="PF24856">
    <property type="entry name" value="AraA_central"/>
    <property type="match status" value="1"/>
</dbReference>
<comment type="catalytic activity">
    <reaction evidence="6">
        <text>beta-L-arabinopyranose = L-ribulose</text>
        <dbReference type="Rhea" id="RHEA:14821"/>
        <dbReference type="ChEBI" id="CHEBI:16880"/>
        <dbReference type="ChEBI" id="CHEBI:40886"/>
        <dbReference type="EC" id="5.3.1.4"/>
    </reaction>
</comment>
<gene>
    <name evidence="6" type="primary">araA</name>
    <name evidence="10" type="ORF">SAMN04488544_0626</name>
</gene>
<evidence type="ECO:0000259" key="8">
    <source>
        <dbReference type="Pfam" id="PF11762"/>
    </source>
</evidence>
<dbReference type="PANTHER" id="PTHR38464:SF1">
    <property type="entry name" value="L-ARABINOSE ISOMERASE"/>
    <property type="match status" value="1"/>
</dbReference>
<dbReference type="Proteomes" id="UP000198825">
    <property type="component" value="Chromosome I"/>
</dbReference>
<dbReference type="InterPro" id="IPR004216">
    <property type="entry name" value="Fuc/Ara_isomerase_C"/>
</dbReference>
<dbReference type="EC" id="5.3.1.4" evidence="6"/>
<evidence type="ECO:0000256" key="3">
    <source>
        <dbReference type="ARBA" id="ARBA00023211"/>
    </source>
</evidence>
<dbReference type="Pfam" id="PF11762">
    <property type="entry name" value="Arabinose_Iso_C"/>
    <property type="match status" value="1"/>
</dbReference>
<evidence type="ECO:0000313" key="10">
    <source>
        <dbReference type="EMBL" id="SDU83079.1"/>
    </source>
</evidence>
<evidence type="ECO:0000259" key="7">
    <source>
        <dbReference type="Pfam" id="PF02610"/>
    </source>
</evidence>
<evidence type="ECO:0000256" key="5">
    <source>
        <dbReference type="ARBA" id="ARBA00023277"/>
    </source>
</evidence>
<dbReference type="OrthoDB" id="9765600at2"/>
<dbReference type="InterPro" id="IPR055389">
    <property type="entry name" value="AraA_N"/>
</dbReference>
<evidence type="ECO:0000256" key="2">
    <source>
        <dbReference type="ARBA" id="ARBA00022935"/>
    </source>
</evidence>
<feature type="domain" description="L-arabinose isomerase central" evidence="9">
    <location>
        <begin position="180"/>
        <end position="326"/>
    </location>
</feature>
<dbReference type="PIRSF" id="PIRSF001478">
    <property type="entry name" value="L-ara_isomerase"/>
    <property type="match status" value="1"/>
</dbReference>
<accession>A0A1H2LQ73</accession>
<dbReference type="GO" id="GO:0019569">
    <property type="term" value="P:L-arabinose catabolic process to D-xylulose 5-phosphate"/>
    <property type="evidence" value="ECO:0007669"/>
    <property type="project" value="UniProtKB-UniRule"/>
</dbReference>
<keyword evidence="3 6" id="KW-0464">Manganese</keyword>
<keyword evidence="2 6" id="KW-0054">Arabinose catabolism</keyword>
<dbReference type="GO" id="GO:0005829">
    <property type="term" value="C:cytosol"/>
    <property type="evidence" value="ECO:0007669"/>
    <property type="project" value="TreeGrafter"/>
</dbReference>
<name>A0A1H2LQ73_9ACTN</name>
<dbReference type="NCBIfam" id="NF002795">
    <property type="entry name" value="PRK02929.1"/>
    <property type="match status" value="1"/>
</dbReference>
<feature type="binding site" evidence="6">
    <location>
        <position position="455"/>
    </location>
    <ligand>
        <name>Mn(2+)</name>
        <dbReference type="ChEBI" id="CHEBI:29035"/>
    </ligand>
</feature>
<dbReference type="InterPro" id="IPR009015">
    <property type="entry name" value="Fucose_isomerase_N/cen_sf"/>
</dbReference>
<dbReference type="EMBL" id="LT629799">
    <property type="protein sequence ID" value="SDU83079.1"/>
    <property type="molecule type" value="Genomic_DNA"/>
</dbReference>
<keyword evidence="1 6" id="KW-0479">Metal-binding</keyword>
<feature type="binding site" evidence="6">
    <location>
        <position position="356"/>
    </location>
    <ligand>
        <name>Mn(2+)</name>
        <dbReference type="ChEBI" id="CHEBI:29035"/>
    </ligand>
</feature>
<dbReference type="InterPro" id="IPR055390">
    <property type="entry name" value="AraA_central"/>
</dbReference>
<dbReference type="RefSeq" id="WP_091073205.1">
    <property type="nucleotide sequence ID" value="NZ_LT629799.1"/>
</dbReference>
<comment type="similarity">
    <text evidence="6">Belongs to the arabinose isomerase family.</text>
</comment>
<comment type="function">
    <text evidence="6">Catalyzes the conversion of L-arabinose to L-ribulose.</text>
</comment>
<dbReference type="STRING" id="546874.SAMN04488544_0626"/>
<dbReference type="InterPro" id="IPR024664">
    <property type="entry name" value="Ara_Isoase_C"/>
</dbReference>
<feature type="binding site" evidence="6">
    <location>
        <position position="339"/>
    </location>
    <ligand>
        <name>Mn(2+)</name>
        <dbReference type="ChEBI" id="CHEBI:29035"/>
    </ligand>
</feature>
<protein>
    <recommendedName>
        <fullName evidence="6">L-arabinose isomerase</fullName>
        <ecNumber evidence="6">5.3.1.4</ecNumber>
    </recommendedName>
</protein>
<dbReference type="HAMAP" id="MF_00519">
    <property type="entry name" value="Arabinose_Isome"/>
    <property type="match status" value="1"/>
</dbReference>
<dbReference type="Pfam" id="PF02610">
    <property type="entry name" value="AraA_N"/>
    <property type="match status" value="1"/>
</dbReference>
<dbReference type="UniPathway" id="UPA00145">
    <property type="reaction ID" value="UER00565"/>
</dbReference>
<reference evidence="11" key="1">
    <citation type="submission" date="2016-10" db="EMBL/GenBank/DDBJ databases">
        <authorList>
            <person name="Varghese N."/>
            <person name="Submissions S."/>
        </authorList>
    </citation>
    <scope>NUCLEOTIDE SEQUENCE [LARGE SCALE GENOMIC DNA]</scope>
    <source>
        <strain evidence="11">DSM 21743</strain>
    </source>
</reference>
<dbReference type="PANTHER" id="PTHR38464">
    <property type="entry name" value="L-ARABINOSE ISOMERASE"/>
    <property type="match status" value="1"/>
</dbReference>
<dbReference type="SUPFAM" id="SSF50443">
    <property type="entry name" value="FucI/AraA C-terminal domain-like"/>
    <property type="match status" value="1"/>
</dbReference>
<proteinExistence type="inferred from homology"/>
<evidence type="ECO:0000256" key="1">
    <source>
        <dbReference type="ARBA" id="ARBA00022723"/>
    </source>
</evidence>
<sequence>MPAPSSTSAPVVWFLTGSQGLYGPEIVAQVEQQSQEVVRQLNESGALPVRVEWKPVLTDSGSIHRTVLAANADPDCVGLVAWMHTFSPAKMWITGLDALQTPLLHLHTQANESLPWSEIDMDFMNLNQAAHGDREFGYVQTRLGVRRKTVVGHVRNPDVQRKVADWQRAALGVAAVRSLKLARFGDNMRDVAVTEGDKVEAERVFGVSVNAYGVNALVAAVDEASDAEVDQLVQAYGDEYEIAPELLPGGDRHESLRYGARIEAGMRNFLTAGGFGAFVTNFEDLGGLRQLPGLAVQRLMAEGYGFGGEGDWKTSVMLHTMKAMAGGAVPATGGTSFMEDYTYHLAPGTQKILGSHMLEVCPSIAAAKPRVEIHPLGIGDREDPVRLVFDAAAGPAVVVGICDLGDRFRLVLNEIDVTAPDEPLPKLPVARAVWEPKPDLPTSAECWIMAGGPHHSVLSLAVGTAVMDDFAEALGVELVVIDGETSPRRFRDELRWNNAYHRLAAGF</sequence>
<dbReference type="InterPro" id="IPR038583">
    <property type="entry name" value="AraA_N_sf"/>
</dbReference>
<comment type="cofactor">
    <cofactor evidence="6">
        <name>Mn(2+)</name>
        <dbReference type="ChEBI" id="CHEBI:29035"/>
    </cofactor>
    <text evidence="6">Binds 1 Mn(2+) ion per subunit.</text>
</comment>
<feature type="binding site" evidence="6">
    <location>
        <position position="309"/>
    </location>
    <ligand>
        <name>Mn(2+)</name>
        <dbReference type="ChEBI" id="CHEBI:29035"/>
    </ligand>
</feature>
<evidence type="ECO:0000256" key="6">
    <source>
        <dbReference type="HAMAP-Rule" id="MF_00519"/>
    </source>
</evidence>
<dbReference type="InterPro" id="IPR003762">
    <property type="entry name" value="Lara_isomerase"/>
</dbReference>
<dbReference type="CDD" id="cd03557">
    <property type="entry name" value="L-arabinose_isomerase"/>
    <property type="match status" value="1"/>
</dbReference>
<dbReference type="SUPFAM" id="SSF53743">
    <property type="entry name" value="FucI/AraA N-terminal and middle domains"/>
    <property type="match status" value="1"/>
</dbReference>
<keyword evidence="4 6" id="KW-0413">Isomerase</keyword>
<dbReference type="GO" id="GO:0008733">
    <property type="term" value="F:L-arabinose isomerase activity"/>
    <property type="evidence" value="ECO:0007669"/>
    <property type="project" value="UniProtKB-UniRule"/>
</dbReference>
<dbReference type="GO" id="GO:0030145">
    <property type="term" value="F:manganese ion binding"/>
    <property type="evidence" value="ECO:0007669"/>
    <property type="project" value="UniProtKB-UniRule"/>
</dbReference>
<evidence type="ECO:0000313" key="11">
    <source>
        <dbReference type="Proteomes" id="UP000198825"/>
    </source>
</evidence>
<evidence type="ECO:0000259" key="9">
    <source>
        <dbReference type="Pfam" id="PF24856"/>
    </source>
</evidence>
<feature type="domain" description="L-arabinose isomerase N-terminal" evidence="7">
    <location>
        <begin position="12"/>
        <end position="175"/>
    </location>
</feature>
<comment type="pathway">
    <text evidence="6">Carbohydrate degradation; L-arabinose degradation via L-ribulose; D-xylulose 5-phosphate from L-arabinose (bacterial route): step 1/3.</text>
</comment>
<dbReference type="AlphaFoldDB" id="A0A1H2LQ73"/>
<keyword evidence="5 6" id="KW-0119">Carbohydrate metabolism</keyword>